<dbReference type="InterPro" id="IPR051534">
    <property type="entry name" value="CBASS_pafABC_assoc_protein"/>
</dbReference>
<keyword evidence="7" id="KW-1185">Reference proteome</keyword>
<proteinExistence type="predicted"/>
<dbReference type="InterPro" id="IPR001034">
    <property type="entry name" value="DeoR_HTH"/>
</dbReference>
<evidence type="ECO:0000313" key="6">
    <source>
        <dbReference type="EMBL" id="MFF4219348.1"/>
    </source>
</evidence>
<sequence>MTQDLPARMLRLLSLLQTRRTWSGIELATRLGVTLRTIRRDIDRLRDLGYPIEGTTGTAGGYRLVAGTDLPPLLLDDEEAVAIAVALRTAAGGVTGIEETAVRALAKLEQVLPQRLRPQVTAIQATAAPLPVPWSTGPEADPTVLATLAAACRDHEITTFTYRTGKGVTGRRRAEPHALVAASPVWYLVAYDTDLDEWRLFRVDRLTDPTPTGHRVTPRPLPAADAAAYVATRLAAAPARYTFHATVPADAETVRARTYALPNRVQPVDETTSTLDLAADNPHHIAEQLLGIDLGPAHTIHGTPELAPHLEKLAYRLLRAAHALSRQDHRSKERSEPDAGHEQ</sequence>
<feature type="compositionally biased region" description="Basic and acidic residues" evidence="4">
    <location>
        <begin position="325"/>
        <end position="343"/>
    </location>
</feature>
<dbReference type="InterPro" id="IPR018356">
    <property type="entry name" value="Tscrpt_reg_HTH_DeoR_CS"/>
</dbReference>
<dbReference type="InterPro" id="IPR028349">
    <property type="entry name" value="PafC-like"/>
</dbReference>
<dbReference type="PIRSF" id="PIRSF016838">
    <property type="entry name" value="PafC"/>
    <property type="match status" value="1"/>
</dbReference>
<protein>
    <submittedName>
        <fullName evidence="6">Helix-turn-helix transcriptional regulator</fullName>
    </submittedName>
</protein>
<evidence type="ECO:0000256" key="2">
    <source>
        <dbReference type="ARBA" id="ARBA00023125"/>
    </source>
</evidence>
<dbReference type="Pfam" id="PF13280">
    <property type="entry name" value="WYL"/>
    <property type="match status" value="1"/>
</dbReference>
<name>A0ABW6U3F6_9ACTN</name>
<dbReference type="Pfam" id="PF08279">
    <property type="entry name" value="HTH_11"/>
    <property type="match status" value="1"/>
</dbReference>
<dbReference type="Proteomes" id="UP001602123">
    <property type="component" value="Unassembled WGS sequence"/>
</dbReference>
<keyword evidence="2" id="KW-0238">DNA-binding</keyword>
<dbReference type="InterPro" id="IPR036388">
    <property type="entry name" value="WH-like_DNA-bd_sf"/>
</dbReference>
<dbReference type="InterPro" id="IPR013196">
    <property type="entry name" value="HTH_11"/>
</dbReference>
<dbReference type="PROSITE" id="PS00894">
    <property type="entry name" value="HTH_DEOR_1"/>
    <property type="match status" value="1"/>
</dbReference>
<evidence type="ECO:0000256" key="4">
    <source>
        <dbReference type="SAM" id="MobiDB-lite"/>
    </source>
</evidence>
<reference evidence="6 7" key="1">
    <citation type="submission" date="2024-10" db="EMBL/GenBank/DDBJ databases">
        <title>The Natural Products Discovery Center: Release of the First 8490 Sequenced Strains for Exploring Actinobacteria Biosynthetic Diversity.</title>
        <authorList>
            <person name="Kalkreuter E."/>
            <person name="Kautsar S.A."/>
            <person name="Yang D."/>
            <person name="Bader C.D."/>
            <person name="Teijaro C.N."/>
            <person name="Fluegel L."/>
            <person name="Davis C.M."/>
            <person name="Simpson J.R."/>
            <person name="Lauterbach L."/>
            <person name="Steele A.D."/>
            <person name="Gui C."/>
            <person name="Meng S."/>
            <person name="Li G."/>
            <person name="Viehrig K."/>
            <person name="Ye F."/>
            <person name="Su P."/>
            <person name="Kiefer A.F."/>
            <person name="Nichols A."/>
            <person name="Cepeda A.J."/>
            <person name="Yan W."/>
            <person name="Fan B."/>
            <person name="Jiang Y."/>
            <person name="Adhikari A."/>
            <person name="Zheng C.-J."/>
            <person name="Schuster L."/>
            <person name="Cowan T.M."/>
            <person name="Smanski M.J."/>
            <person name="Chevrette M.G."/>
            <person name="De Carvalho L.P.S."/>
            <person name="Shen B."/>
        </authorList>
    </citation>
    <scope>NUCLEOTIDE SEQUENCE [LARGE SCALE GENOMIC DNA]</scope>
    <source>
        <strain evidence="6 7">NPDC001650</strain>
    </source>
</reference>
<dbReference type="PANTHER" id="PTHR34580">
    <property type="match status" value="1"/>
</dbReference>
<evidence type="ECO:0000313" key="7">
    <source>
        <dbReference type="Proteomes" id="UP001602123"/>
    </source>
</evidence>
<evidence type="ECO:0000256" key="3">
    <source>
        <dbReference type="ARBA" id="ARBA00023163"/>
    </source>
</evidence>
<accession>A0ABW6U3F6</accession>
<dbReference type="EMBL" id="JBIAUT010000010">
    <property type="protein sequence ID" value="MFF4219348.1"/>
    <property type="molecule type" value="Genomic_DNA"/>
</dbReference>
<dbReference type="PANTHER" id="PTHR34580:SF3">
    <property type="entry name" value="PROTEIN PAFB"/>
    <property type="match status" value="1"/>
</dbReference>
<organism evidence="6 7">
    <name type="scientific">Streptomyces nondiastaticus</name>
    <dbReference type="NCBI Taxonomy" id="3154512"/>
    <lineage>
        <taxon>Bacteria</taxon>
        <taxon>Bacillati</taxon>
        <taxon>Actinomycetota</taxon>
        <taxon>Actinomycetes</taxon>
        <taxon>Kitasatosporales</taxon>
        <taxon>Streptomycetaceae</taxon>
        <taxon>Streptomyces</taxon>
    </lineage>
</organism>
<dbReference type="InterPro" id="IPR026881">
    <property type="entry name" value="WYL_dom"/>
</dbReference>
<keyword evidence="3" id="KW-0804">Transcription</keyword>
<evidence type="ECO:0000256" key="1">
    <source>
        <dbReference type="ARBA" id="ARBA00023015"/>
    </source>
</evidence>
<keyword evidence="1" id="KW-0805">Transcription regulation</keyword>
<dbReference type="Gene3D" id="1.10.10.10">
    <property type="entry name" value="Winged helix-like DNA-binding domain superfamily/Winged helix DNA-binding domain"/>
    <property type="match status" value="1"/>
</dbReference>
<feature type="domain" description="HTH deoR-type" evidence="5">
    <location>
        <begin position="5"/>
        <end position="64"/>
    </location>
</feature>
<comment type="caution">
    <text evidence="6">The sequence shown here is derived from an EMBL/GenBank/DDBJ whole genome shotgun (WGS) entry which is preliminary data.</text>
</comment>
<feature type="region of interest" description="Disordered" evidence="4">
    <location>
        <begin position="324"/>
        <end position="343"/>
    </location>
</feature>
<dbReference type="PROSITE" id="PS51000">
    <property type="entry name" value="HTH_DEOR_2"/>
    <property type="match status" value="1"/>
</dbReference>
<dbReference type="RefSeq" id="WP_388630758.1">
    <property type="nucleotide sequence ID" value="NZ_JBIAUT010000010.1"/>
</dbReference>
<dbReference type="SUPFAM" id="SSF46785">
    <property type="entry name" value="Winged helix' DNA-binding domain"/>
    <property type="match status" value="1"/>
</dbReference>
<evidence type="ECO:0000259" key="5">
    <source>
        <dbReference type="PROSITE" id="PS51000"/>
    </source>
</evidence>
<dbReference type="PROSITE" id="PS52050">
    <property type="entry name" value="WYL"/>
    <property type="match status" value="1"/>
</dbReference>
<dbReference type="InterPro" id="IPR036390">
    <property type="entry name" value="WH_DNA-bd_sf"/>
</dbReference>
<gene>
    <name evidence="6" type="ORF">ACFYZM_24130</name>
</gene>